<dbReference type="GO" id="GO:0005524">
    <property type="term" value="F:ATP binding"/>
    <property type="evidence" value="ECO:0007669"/>
    <property type="project" value="UniProtKB-UniRule"/>
</dbReference>
<evidence type="ECO:0000256" key="8">
    <source>
        <dbReference type="HAMAP-Rule" id="MF_00377"/>
    </source>
</evidence>
<dbReference type="Gene3D" id="1.10.8.60">
    <property type="match status" value="1"/>
</dbReference>
<comment type="subcellular location">
    <subcellularLocation>
        <location evidence="8">Cytoplasm</location>
    </subcellularLocation>
</comment>
<dbReference type="Gene3D" id="3.30.300.180">
    <property type="match status" value="1"/>
</dbReference>
<feature type="region of interest" description="Domain I, interacts with DnaA modulators" evidence="8">
    <location>
        <begin position="1"/>
        <end position="131"/>
    </location>
</feature>
<comment type="caution">
    <text evidence="8">Lacks conserved residue(s) required for the propagation of feature annotation.</text>
</comment>
<evidence type="ECO:0000256" key="7">
    <source>
        <dbReference type="ARBA" id="ARBA00023125"/>
    </source>
</evidence>
<comment type="function">
    <text evidence="8 10">Plays an essential role in the initiation and regulation of chromosomal replication. ATP-DnaA binds to the origin of replication (oriC) to initiate formation of the DNA replication initiation complex once per cell cycle. Binds the DnaA box (a 9 base pair repeat at the origin) and separates the double-stranded (ds)DNA. Forms a right-handed helical filament on oriC DNA; dsDNA binds to the exterior of the filament while single-stranded (ss)DNA is stabiized in the filament's interior. The ATP-DnaA-oriC complex binds and stabilizes one strand of the AT-rich DNA unwinding element (DUE), permitting loading of DNA polymerase. After initiation quickly degrades to an ADP-DnaA complex that is not apt for DNA replication. Binds acidic phospholipids.</text>
</comment>
<dbReference type="InterPro" id="IPR013159">
    <property type="entry name" value="DnaA_C"/>
</dbReference>
<evidence type="ECO:0000256" key="5">
    <source>
        <dbReference type="ARBA" id="ARBA00022840"/>
    </source>
</evidence>
<dbReference type="GO" id="GO:0008289">
    <property type="term" value="F:lipid binding"/>
    <property type="evidence" value="ECO:0007669"/>
    <property type="project" value="UniProtKB-KW"/>
</dbReference>
<proteinExistence type="inferred from homology"/>
<comment type="similarity">
    <text evidence="1 8 11">Belongs to the DnaA family.</text>
</comment>
<evidence type="ECO:0000256" key="1">
    <source>
        <dbReference type="ARBA" id="ARBA00006583"/>
    </source>
</evidence>
<dbReference type="InterPro" id="IPR018312">
    <property type="entry name" value="Chromosome_initiator_DnaA_CS"/>
</dbReference>
<evidence type="ECO:0000256" key="11">
    <source>
        <dbReference type="RuleBase" id="RU004227"/>
    </source>
</evidence>
<evidence type="ECO:0000256" key="3">
    <source>
        <dbReference type="ARBA" id="ARBA00022705"/>
    </source>
</evidence>
<feature type="region of interest" description="Disordered" evidence="12">
    <location>
        <begin position="1"/>
        <end position="37"/>
    </location>
</feature>
<dbReference type="CDD" id="cd00009">
    <property type="entry name" value="AAA"/>
    <property type="match status" value="1"/>
</dbReference>
<comment type="subunit">
    <text evidence="8">Oligomerizes as a right-handed, spiral filament on DNA at oriC.</text>
</comment>
<feature type="region of interest" description="Domain IV, binds dsDNA" evidence="8">
    <location>
        <begin position="398"/>
        <end position="517"/>
    </location>
</feature>
<dbReference type="InterPro" id="IPR013317">
    <property type="entry name" value="DnaA_dom"/>
</dbReference>
<protein>
    <recommendedName>
        <fullName evidence="8 9">Chromosomal replication initiator protein DnaA</fullName>
    </recommendedName>
</protein>
<dbReference type="GO" id="GO:0006270">
    <property type="term" value="P:DNA replication initiation"/>
    <property type="evidence" value="ECO:0007669"/>
    <property type="project" value="UniProtKB-UniRule"/>
</dbReference>
<dbReference type="SUPFAM" id="SSF48295">
    <property type="entry name" value="TrpR-like"/>
    <property type="match status" value="1"/>
</dbReference>
<dbReference type="InterPro" id="IPR020591">
    <property type="entry name" value="Chromosome_initiator_DnaA-like"/>
</dbReference>
<dbReference type="GO" id="GO:0006275">
    <property type="term" value="P:regulation of DNA replication"/>
    <property type="evidence" value="ECO:0007669"/>
    <property type="project" value="UniProtKB-UniRule"/>
</dbReference>
<feature type="compositionally biased region" description="Low complexity" evidence="12">
    <location>
        <begin position="138"/>
        <end position="156"/>
    </location>
</feature>
<evidence type="ECO:0000256" key="12">
    <source>
        <dbReference type="SAM" id="MobiDB-lite"/>
    </source>
</evidence>
<dbReference type="NCBIfam" id="TIGR00362">
    <property type="entry name" value="DnaA"/>
    <property type="match status" value="1"/>
</dbReference>
<comment type="domain">
    <text evidence="8">Domain I is involved in oligomerization and binding regulators, domain II is flexibile and of varying length in different bacteria, domain III forms the AAA+ region, while domain IV binds dsDNA.</text>
</comment>
<dbReference type="Gene3D" id="3.40.50.300">
    <property type="entry name" value="P-loop containing nucleotide triphosphate hydrolases"/>
    <property type="match status" value="1"/>
</dbReference>
<dbReference type="SMART" id="SM00760">
    <property type="entry name" value="Bac_DnaA_C"/>
    <property type="match status" value="1"/>
</dbReference>
<dbReference type="SMART" id="SM00382">
    <property type="entry name" value="AAA"/>
    <property type="match status" value="1"/>
</dbReference>
<dbReference type="PRINTS" id="PR00051">
    <property type="entry name" value="DNAA"/>
</dbReference>
<comment type="caution">
    <text evidence="15">The sequence shown here is derived from an EMBL/GenBank/DDBJ whole genome shotgun (WGS) entry which is preliminary data.</text>
</comment>
<dbReference type="Pfam" id="PF11638">
    <property type="entry name" value="DnaA_N"/>
    <property type="match status" value="1"/>
</dbReference>
<sequence>MSDQVRRSGDNDMEERAEVAHDDPRQQSRARQPGGAVSAPAWQNACAYLRREVGEDVFKSWFETLEFAGIEGDTAVLHVSTRFNRDWLRDNFGDRLRSALNYAGFKVARVRLDLAAGRPAAAAAPHAPPPAPTPAPAHPQAGAASAASAAPARSGPASVGQAAASVARQAGPSTGAGEAVLEPRYTFDRFVVGKSNELAYAAASRVADAGEVPFNPLFLHGGVGLGKTHLMHAIAWAVRQRSPEKRVMYLSAERFMLQFIHAMRHQDSVRFKEQFQKIDLLMIDDVQFIAHKDRTQEEFFHTFNALVDNRRQVVISADRSPTDLEGIEERIISRLGWGLVADIHPTDYELRLGILQSKAEKAAHVTFPDDVLDFLAYRITSNVRELEGAFNRVLAYAELVGRPVSRDMAREVLQDLLRANDRKVSIEDIQKAVADYYNLRLTEMLSQRRARTIARPRQVAMYLSKQLTSRSLPEIGRKFAGRDHTTVMHAVKTIENLRQTDSAIEDDINRLTRALMG</sequence>
<feature type="binding site" evidence="8">
    <location>
        <position position="226"/>
    </location>
    <ligand>
        <name>ATP</name>
        <dbReference type="ChEBI" id="CHEBI:30616"/>
    </ligand>
</feature>
<evidence type="ECO:0000313" key="16">
    <source>
        <dbReference type="Proteomes" id="UP000295399"/>
    </source>
</evidence>
<dbReference type="SUPFAM" id="SSF52540">
    <property type="entry name" value="P-loop containing nucleoside triphosphate hydrolases"/>
    <property type="match status" value="1"/>
</dbReference>
<accession>A0A4R2PQB8</accession>
<keyword evidence="3 8" id="KW-0235">DNA replication</keyword>
<evidence type="ECO:0000313" key="15">
    <source>
        <dbReference type="EMBL" id="TCP36285.1"/>
    </source>
</evidence>
<dbReference type="GO" id="GO:0005737">
    <property type="term" value="C:cytoplasm"/>
    <property type="evidence" value="ECO:0007669"/>
    <property type="project" value="UniProtKB-SubCell"/>
</dbReference>
<dbReference type="FunCoup" id="A0A4R2PQB8">
    <property type="interactions" value="283"/>
</dbReference>
<dbReference type="InterPro" id="IPR001957">
    <property type="entry name" value="Chromosome_initiator_DnaA"/>
</dbReference>
<dbReference type="CDD" id="cd06571">
    <property type="entry name" value="Bac_DnaA_C"/>
    <property type="match status" value="1"/>
</dbReference>
<dbReference type="PROSITE" id="PS01008">
    <property type="entry name" value="DNAA"/>
    <property type="match status" value="1"/>
</dbReference>
<dbReference type="InterPro" id="IPR003593">
    <property type="entry name" value="AAA+_ATPase"/>
</dbReference>
<dbReference type="HAMAP" id="MF_00377">
    <property type="entry name" value="DnaA_bact"/>
    <property type="match status" value="1"/>
</dbReference>
<feature type="compositionally biased region" description="Pro residues" evidence="12">
    <location>
        <begin position="126"/>
        <end position="137"/>
    </location>
</feature>
<keyword evidence="16" id="KW-1185">Reference proteome</keyword>
<evidence type="ECO:0000256" key="4">
    <source>
        <dbReference type="ARBA" id="ARBA00022741"/>
    </source>
</evidence>
<evidence type="ECO:0000259" key="13">
    <source>
        <dbReference type="SMART" id="SM00382"/>
    </source>
</evidence>
<feature type="binding site" evidence="8">
    <location>
        <position position="224"/>
    </location>
    <ligand>
        <name>ATP</name>
        <dbReference type="ChEBI" id="CHEBI:30616"/>
    </ligand>
</feature>
<feature type="binding site" evidence="8">
    <location>
        <position position="228"/>
    </location>
    <ligand>
        <name>ATP</name>
        <dbReference type="ChEBI" id="CHEBI:30616"/>
    </ligand>
</feature>
<evidence type="ECO:0000256" key="6">
    <source>
        <dbReference type="ARBA" id="ARBA00023121"/>
    </source>
</evidence>
<evidence type="ECO:0000256" key="9">
    <source>
        <dbReference type="NCBIfam" id="TIGR00362"/>
    </source>
</evidence>
<dbReference type="GO" id="GO:0003688">
    <property type="term" value="F:DNA replication origin binding"/>
    <property type="evidence" value="ECO:0007669"/>
    <property type="project" value="UniProtKB-UniRule"/>
</dbReference>
<keyword evidence="5 8" id="KW-0067">ATP-binding</keyword>
<dbReference type="EMBL" id="SLXO01000003">
    <property type="protein sequence ID" value="TCP36285.1"/>
    <property type="molecule type" value="Genomic_DNA"/>
</dbReference>
<dbReference type="InParanoid" id="A0A4R2PQB8"/>
<keyword evidence="2 8" id="KW-0963">Cytoplasm</keyword>
<dbReference type="Pfam" id="PF08299">
    <property type="entry name" value="Bac_DnaA_C"/>
    <property type="match status" value="1"/>
</dbReference>
<dbReference type="InterPro" id="IPR010921">
    <property type="entry name" value="Trp_repressor/repl_initiator"/>
</dbReference>
<feature type="domain" description="AAA+ ATPase" evidence="13">
    <location>
        <begin position="213"/>
        <end position="341"/>
    </location>
</feature>
<dbReference type="InterPro" id="IPR024633">
    <property type="entry name" value="DnaA_N_dom"/>
</dbReference>
<evidence type="ECO:0000256" key="2">
    <source>
        <dbReference type="ARBA" id="ARBA00022490"/>
    </source>
</evidence>
<dbReference type="Gene3D" id="1.10.1750.10">
    <property type="match status" value="1"/>
</dbReference>
<dbReference type="GO" id="GO:0005886">
    <property type="term" value="C:plasma membrane"/>
    <property type="evidence" value="ECO:0007669"/>
    <property type="project" value="TreeGrafter"/>
</dbReference>
<keyword evidence="4 8" id="KW-0547">Nucleotide-binding</keyword>
<feature type="compositionally biased region" description="Basic and acidic residues" evidence="12">
    <location>
        <begin position="1"/>
        <end position="26"/>
    </location>
</feature>
<keyword evidence="6 8" id="KW-0446">Lipid-binding</keyword>
<evidence type="ECO:0000256" key="10">
    <source>
        <dbReference type="RuleBase" id="RU000577"/>
    </source>
</evidence>
<name>A0A4R2PQB8_RHOSA</name>
<dbReference type="PANTHER" id="PTHR30050:SF2">
    <property type="entry name" value="CHROMOSOMAL REPLICATION INITIATOR PROTEIN DNAA"/>
    <property type="match status" value="1"/>
</dbReference>
<feature type="domain" description="Chromosomal replication initiator DnaA C-terminal" evidence="14">
    <location>
        <begin position="425"/>
        <end position="494"/>
    </location>
</feature>
<keyword evidence="7 8" id="KW-0238">DNA-binding</keyword>
<dbReference type="AlphaFoldDB" id="A0A4R2PQB8"/>
<feature type="region of interest" description="Disordered" evidence="12">
    <location>
        <begin position="121"/>
        <end position="156"/>
    </location>
</feature>
<dbReference type="PANTHER" id="PTHR30050">
    <property type="entry name" value="CHROMOSOMAL REPLICATION INITIATOR PROTEIN DNAA"/>
    <property type="match status" value="1"/>
</dbReference>
<dbReference type="InterPro" id="IPR038454">
    <property type="entry name" value="DnaA_N_sf"/>
</dbReference>
<reference evidence="15 16" key="1">
    <citation type="submission" date="2019-03" db="EMBL/GenBank/DDBJ databases">
        <title>Genomic Encyclopedia of Type Strains, Phase IV (KMG-IV): sequencing the most valuable type-strain genomes for metagenomic binning, comparative biology and taxonomic classification.</title>
        <authorList>
            <person name="Goeker M."/>
        </authorList>
    </citation>
    <scope>NUCLEOTIDE SEQUENCE [LARGE SCALE GENOMIC DNA]</scope>
    <source>
        <strain evidence="15 16">DSM 2132</strain>
    </source>
</reference>
<gene>
    <name evidence="8" type="primary">dnaA</name>
    <name evidence="15" type="ORF">EV659_103172</name>
</gene>
<organism evidence="15 16">
    <name type="scientific">Rhodothalassium salexigens DSM 2132</name>
    <dbReference type="NCBI Taxonomy" id="1188247"/>
    <lineage>
        <taxon>Bacteria</taxon>
        <taxon>Pseudomonadati</taxon>
        <taxon>Pseudomonadota</taxon>
        <taxon>Alphaproteobacteria</taxon>
        <taxon>Rhodothalassiales</taxon>
        <taxon>Rhodothalassiaceae</taxon>
        <taxon>Rhodothalassium</taxon>
    </lineage>
</organism>
<dbReference type="InterPro" id="IPR027417">
    <property type="entry name" value="P-loop_NTPase"/>
</dbReference>
<dbReference type="Pfam" id="PF00308">
    <property type="entry name" value="Bac_DnaA"/>
    <property type="match status" value="1"/>
</dbReference>
<dbReference type="Proteomes" id="UP000295399">
    <property type="component" value="Unassembled WGS sequence"/>
</dbReference>
<feature type="binding site" evidence="8">
    <location>
        <position position="227"/>
    </location>
    <ligand>
        <name>ATP</name>
        <dbReference type="ChEBI" id="CHEBI:30616"/>
    </ligand>
</feature>
<dbReference type="FunFam" id="3.40.50.300:FF:000668">
    <property type="entry name" value="Chromosomal replication initiator protein DnaA"/>
    <property type="match status" value="1"/>
</dbReference>
<evidence type="ECO:0000259" key="14">
    <source>
        <dbReference type="SMART" id="SM00760"/>
    </source>
</evidence>